<keyword evidence="15 24" id="KW-0472">Membrane</keyword>
<evidence type="ECO:0000256" key="11">
    <source>
        <dbReference type="ARBA" id="ARBA00022692"/>
    </source>
</evidence>
<evidence type="ECO:0000256" key="3">
    <source>
        <dbReference type="ARBA" id="ARBA00005119"/>
    </source>
</evidence>
<feature type="transmembrane region" description="Helical" evidence="24">
    <location>
        <begin position="179"/>
        <end position="198"/>
    </location>
</feature>
<accession>A0ABY6LZV3</accession>
<dbReference type="EMBL" id="CP081495">
    <property type="protein sequence ID" value="UYW01833.1"/>
    <property type="molecule type" value="Genomic_DNA"/>
</dbReference>
<comment type="similarity">
    <text evidence="5">Belongs to the CDS family.</text>
</comment>
<evidence type="ECO:0000256" key="21">
    <source>
        <dbReference type="ARBA" id="ARBA00032396"/>
    </source>
</evidence>
<evidence type="ECO:0000256" key="1">
    <source>
        <dbReference type="ARBA" id="ARBA00001698"/>
    </source>
</evidence>
<feature type="transmembrane region" description="Helical" evidence="24">
    <location>
        <begin position="246"/>
        <end position="267"/>
    </location>
</feature>
<evidence type="ECO:0000256" key="14">
    <source>
        <dbReference type="ARBA" id="ARBA00023098"/>
    </source>
</evidence>
<feature type="transmembrane region" description="Helical" evidence="24">
    <location>
        <begin position="47"/>
        <end position="69"/>
    </location>
</feature>
<evidence type="ECO:0000256" key="8">
    <source>
        <dbReference type="ARBA" id="ARBA00022475"/>
    </source>
</evidence>
<gene>
    <name evidence="25" type="ORF">K5I29_02630</name>
</gene>
<evidence type="ECO:0000313" key="25">
    <source>
        <dbReference type="EMBL" id="UYW01833.1"/>
    </source>
</evidence>
<keyword evidence="14" id="KW-0443">Lipid metabolism</keyword>
<evidence type="ECO:0000256" key="2">
    <source>
        <dbReference type="ARBA" id="ARBA00004651"/>
    </source>
</evidence>
<dbReference type="PANTHER" id="PTHR46382:SF1">
    <property type="entry name" value="PHOSPHATIDATE CYTIDYLYLTRANSFERASE"/>
    <property type="match status" value="1"/>
</dbReference>
<proteinExistence type="inferred from homology"/>
<feature type="transmembrane region" description="Helical" evidence="24">
    <location>
        <begin position="115"/>
        <end position="133"/>
    </location>
</feature>
<evidence type="ECO:0000256" key="5">
    <source>
        <dbReference type="ARBA" id="ARBA00010185"/>
    </source>
</evidence>
<evidence type="ECO:0000313" key="26">
    <source>
        <dbReference type="Proteomes" id="UP001163328"/>
    </source>
</evidence>
<evidence type="ECO:0000256" key="4">
    <source>
        <dbReference type="ARBA" id="ARBA00005189"/>
    </source>
</evidence>
<organism evidence="25 26">
    <name type="scientific">Flavobacterium agricola</name>
    <dbReference type="NCBI Taxonomy" id="2870839"/>
    <lineage>
        <taxon>Bacteria</taxon>
        <taxon>Pseudomonadati</taxon>
        <taxon>Bacteroidota</taxon>
        <taxon>Flavobacteriia</taxon>
        <taxon>Flavobacteriales</taxon>
        <taxon>Flavobacteriaceae</taxon>
        <taxon>Flavobacterium</taxon>
    </lineage>
</organism>
<evidence type="ECO:0000256" key="7">
    <source>
        <dbReference type="ARBA" id="ARBA00019373"/>
    </source>
</evidence>
<comment type="pathway">
    <text evidence="3">Phospholipid metabolism; CDP-diacylglycerol biosynthesis; CDP-diacylglycerol from sn-glycerol 3-phosphate: step 3/3.</text>
</comment>
<dbReference type="EC" id="2.7.7.41" evidence="6"/>
<reference evidence="25" key="1">
    <citation type="submission" date="2021-08" db="EMBL/GenBank/DDBJ databases">
        <title>Flavobacterium sp. strain CC-SYL302.</title>
        <authorList>
            <person name="Lin S.-Y."/>
            <person name="Lee T.-H."/>
            <person name="Young C.-C."/>
        </authorList>
    </citation>
    <scope>NUCLEOTIDE SEQUENCE</scope>
    <source>
        <strain evidence="25">CC-SYL302</strain>
    </source>
</reference>
<dbReference type="RefSeq" id="WP_264434307.1">
    <property type="nucleotide sequence ID" value="NZ_CP081495.1"/>
</dbReference>
<keyword evidence="13 24" id="KW-1133">Transmembrane helix</keyword>
<comment type="catalytic activity">
    <reaction evidence="1">
        <text>a 1,2-diacyl-sn-glycero-3-phosphate + CTP + H(+) = a CDP-1,2-diacyl-sn-glycerol + diphosphate</text>
        <dbReference type="Rhea" id="RHEA:16229"/>
        <dbReference type="ChEBI" id="CHEBI:15378"/>
        <dbReference type="ChEBI" id="CHEBI:33019"/>
        <dbReference type="ChEBI" id="CHEBI:37563"/>
        <dbReference type="ChEBI" id="CHEBI:58332"/>
        <dbReference type="ChEBI" id="CHEBI:58608"/>
        <dbReference type="EC" id="2.7.7.41"/>
    </reaction>
</comment>
<evidence type="ECO:0000256" key="10">
    <source>
        <dbReference type="ARBA" id="ARBA00022679"/>
    </source>
</evidence>
<evidence type="ECO:0000256" key="19">
    <source>
        <dbReference type="ARBA" id="ARBA00031825"/>
    </source>
</evidence>
<feature type="transmembrane region" description="Helical" evidence="24">
    <location>
        <begin position="12"/>
        <end position="40"/>
    </location>
</feature>
<feature type="transmembrane region" description="Helical" evidence="24">
    <location>
        <begin position="75"/>
        <end position="95"/>
    </location>
</feature>
<dbReference type="GO" id="GO:0016779">
    <property type="term" value="F:nucleotidyltransferase activity"/>
    <property type="evidence" value="ECO:0007669"/>
    <property type="project" value="UniProtKB-KW"/>
</dbReference>
<keyword evidence="8" id="KW-1003">Cell membrane</keyword>
<keyword evidence="17" id="KW-1208">Phospholipid metabolism</keyword>
<evidence type="ECO:0000256" key="22">
    <source>
        <dbReference type="ARBA" id="ARBA00032743"/>
    </source>
</evidence>
<keyword evidence="16" id="KW-0594">Phospholipid biosynthesis</keyword>
<evidence type="ECO:0000256" key="16">
    <source>
        <dbReference type="ARBA" id="ARBA00023209"/>
    </source>
</evidence>
<dbReference type="PANTHER" id="PTHR46382">
    <property type="entry name" value="PHOSPHATIDATE CYTIDYLYLTRANSFERASE"/>
    <property type="match status" value="1"/>
</dbReference>
<name>A0ABY6LZV3_9FLAO</name>
<evidence type="ECO:0000256" key="9">
    <source>
        <dbReference type="ARBA" id="ARBA00022516"/>
    </source>
</evidence>
<keyword evidence="10" id="KW-0808">Transferase</keyword>
<keyword evidence="11 24" id="KW-0812">Transmembrane</keyword>
<comment type="subcellular location">
    <subcellularLocation>
        <location evidence="2">Cell membrane</location>
        <topology evidence="2">Multi-pass membrane protein</topology>
    </subcellularLocation>
</comment>
<evidence type="ECO:0000256" key="15">
    <source>
        <dbReference type="ARBA" id="ARBA00023136"/>
    </source>
</evidence>
<evidence type="ECO:0000256" key="13">
    <source>
        <dbReference type="ARBA" id="ARBA00022989"/>
    </source>
</evidence>
<keyword evidence="26" id="KW-1185">Reference proteome</keyword>
<evidence type="ECO:0000256" key="23">
    <source>
        <dbReference type="ARBA" id="ARBA00033406"/>
    </source>
</evidence>
<dbReference type="Proteomes" id="UP001163328">
    <property type="component" value="Chromosome"/>
</dbReference>
<protein>
    <recommendedName>
        <fullName evidence="7">Phosphatidate cytidylyltransferase</fullName>
        <ecNumber evidence="6">2.7.7.41</ecNumber>
    </recommendedName>
    <alternativeName>
        <fullName evidence="20">CDP-DAG synthase</fullName>
    </alternativeName>
    <alternativeName>
        <fullName evidence="22">CDP-DG synthase</fullName>
    </alternativeName>
    <alternativeName>
        <fullName evidence="18">CDP-diacylglycerol synthase</fullName>
    </alternativeName>
    <alternativeName>
        <fullName evidence="21">CDP-diglyceride pyrophosphorylase</fullName>
    </alternativeName>
    <alternativeName>
        <fullName evidence="23">CDP-diglyceride synthase</fullName>
    </alternativeName>
    <alternativeName>
        <fullName evidence="19">CTP:phosphatidate cytidylyltransferase</fullName>
    </alternativeName>
</protein>
<evidence type="ECO:0000256" key="6">
    <source>
        <dbReference type="ARBA" id="ARBA00012487"/>
    </source>
</evidence>
<evidence type="ECO:0000256" key="18">
    <source>
        <dbReference type="ARBA" id="ARBA00029893"/>
    </source>
</evidence>
<evidence type="ECO:0000256" key="17">
    <source>
        <dbReference type="ARBA" id="ARBA00023264"/>
    </source>
</evidence>
<dbReference type="Pfam" id="PF01148">
    <property type="entry name" value="CTP_transf_1"/>
    <property type="match status" value="1"/>
</dbReference>
<comment type="pathway">
    <text evidence="4">Lipid metabolism.</text>
</comment>
<evidence type="ECO:0000256" key="24">
    <source>
        <dbReference type="SAM" id="Phobius"/>
    </source>
</evidence>
<feature type="transmembrane region" description="Helical" evidence="24">
    <location>
        <begin position="139"/>
        <end position="158"/>
    </location>
</feature>
<evidence type="ECO:0000256" key="12">
    <source>
        <dbReference type="ARBA" id="ARBA00022695"/>
    </source>
</evidence>
<keyword evidence="9" id="KW-0444">Lipid biosynthesis</keyword>
<evidence type="ECO:0000256" key="20">
    <source>
        <dbReference type="ARBA" id="ARBA00032253"/>
    </source>
</evidence>
<keyword evidence="12 25" id="KW-0548">Nucleotidyltransferase</keyword>
<sequence length="268" mass="30229">MSENITRSISGIIFIVLLVFCTLYSETSFILLFSIFALLAVYEFTKLVNISLIASFILVIACILLGVVFEKPDPTNNLMLCIATLFISVSLLINLFRKNATQLFYNDNLGKFFQLLGYVIFPFVIIMKLPYMFSSFTPQIVIGIFILIWTNDTFAYIFGKYLGKHKLFERVSPKKTIEGFIGGLVGCLAVACLLSLYFQFLSLGLWLLTGLVMSIMGTLGDLVESRYKRLAGVKDSGKIMPGHGGILDRFDSVIFATPFLYFILFFFR</sequence>